<proteinExistence type="predicted"/>
<dbReference type="Proteomes" id="UP000295418">
    <property type="component" value="Unassembled WGS sequence"/>
</dbReference>
<protein>
    <recommendedName>
        <fullName evidence="4">WG repeat-containing protein</fullName>
    </recommendedName>
</protein>
<evidence type="ECO:0000256" key="1">
    <source>
        <dbReference type="SAM" id="SignalP"/>
    </source>
</evidence>
<dbReference type="OrthoDB" id="2572749at2"/>
<sequence length="458" mass="52424">MYAKTKLLIIIVLIITISACNDQPDDMKLNERLSYTFSSKANDNMPFLLLRGKEYDTRLLIPDHAHSVELAFSEAMENILPVTNVGTSINAKWRDDNHLLIPLDKTTAASNGNQELILNFKQLKSVAGKYIDSIDSKLRIQLVPQYEWYNGSGERLEEQPRDRFYDQLISSPDGQSYIGVVLLGGQLEEGDGKGYSFVLEQPYCEPIVIEDAFLSTIDWHDLPLQWLDSNTILYGFYGGVYAYDIAQGKRTVLYDVDKEMKHTINYAEYDSARKQLQVLVYKDHKAPSNQLDLLTYELGKDNPIVTPDFTQAVHLIRFTDLRMRIIPTDDGTYWTRGQGGLPYTDFIDHAGNVLSTEGYIRGITGQGVYLERFKKGEYDLESNGWFIWTPGKSERAITLLPDVSRMFFNGQDLIALQNETYFRYDLEYNKWVEWVAPNGAKYAEPIRGANGLYRVKKD</sequence>
<evidence type="ECO:0000313" key="2">
    <source>
        <dbReference type="EMBL" id="TCZ80164.1"/>
    </source>
</evidence>
<evidence type="ECO:0000313" key="3">
    <source>
        <dbReference type="Proteomes" id="UP000295418"/>
    </source>
</evidence>
<dbReference type="AlphaFoldDB" id="A0A4R4EJ18"/>
<accession>A0A4R4EJ18</accession>
<dbReference type="RefSeq" id="WP_132416811.1">
    <property type="nucleotide sequence ID" value="NZ_SKFG01000002.1"/>
</dbReference>
<dbReference type="EMBL" id="SKFG01000002">
    <property type="protein sequence ID" value="TCZ80164.1"/>
    <property type="molecule type" value="Genomic_DNA"/>
</dbReference>
<keyword evidence="1" id="KW-0732">Signal</keyword>
<gene>
    <name evidence="2" type="ORF">E0485_04760</name>
</gene>
<dbReference type="PROSITE" id="PS51257">
    <property type="entry name" value="PROKAR_LIPOPROTEIN"/>
    <property type="match status" value="1"/>
</dbReference>
<feature type="signal peptide" evidence="1">
    <location>
        <begin position="1"/>
        <end position="22"/>
    </location>
</feature>
<name>A0A4R4EJ18_9BACL</name>
<reference evidence="2 3" key="1">
    <citation type="submission" date="2019-03" db="EMBL/GenBank/DDBJ databases">
        <authorList>
            <person name="Kim M.K.M."/>
        </authorList>
    </citation>
    <scope>NUCLEOTIDE SEQUENCE [LARGE SCALE GENOMIC DNA]</scope>
    <source>
        <strain evidence="2 3">18JY21-1</strain>
    </source>
</reference>
<comment type="caution">
    <text evidence="2">The sequence shown here is derived from an EMBL/GenBank/DDBJ whole genome shotgun (WGS) entry which is preliminary data.</text>
</comment>
<keyword evidence="3" id="KW-1185">Reference proteome</keyword>
<evidence type="ECO:0008006" key="4">
    <source>
        <dbReference type="Google" id="ProtNLM"/>
    </source>
</evidence>
<feature type="chain" id="PRO_5039721020" description="WG repeat-containing protein" evidence="1">
    <location>
        <begin position="23"/>
        <end position="458"/>
    </location>
</feature>
<organism evidence="2 3">
    <name type="scientific">Paenibacillus albiflavus</name>
    <dbReference type="NCBI Taxonomy" id="2545760"/>
    <lineage>
        <taxon>Bacteria</taxon>
        <taxon>Bacillati</taxon>
        <taxon>Bacillota</taxon>
        <taxon>Bacilli</taxon>
        <taxon>Bacillales</taxon>
        <taxon>Paenibacillaceae</taxon>
        <taxon>Paenibacillus</taxon>
    </lineage>
</organism>